<dbReference type="PRINTS" id="PR00625">
    <property type="entry name" value="JDOMAIN"/>
</dbReference>
<dbReference type="InterPro" id="IPR050817">
    <property type="entry name" value="DjlA_DnaK_co-chaperone"/>
</dbReference>
<protein>
    <submittedName>
        <fullName evidence="3">DnaJ</fullName>
    </submittedName>
</protein>
<name>A0A1B2AHZ3_ECOLX</name>
<dbReference type="CDD" id="cd06257">
    <property type="entry name" value="DnaJ"/>
    <property type="match status" value="1"/>
</dbReference>
<reference evidence="3" key="1">
    <citation type="submission" date="2016-06" db="EMBL/GenBank/DDBJ databases">
        <title>Escherichia coli Harboring mcr-1 and blaNDM-5 causing a complicated urinary tract infection, United States.</title>
        <authorList>
            <person name="Mediavilla J.R."/>
            <person name="Patrawalla A."/>
            <person name="Chen L."/>
            <person name="Chavda K.D."/>
            <person name="Mathema B."/>
            <person name="Vinnard C."/>
            <person name="Dever L.L."/>
            <person name="Kreiswirth B.N."/>
        </authorList>
    </citation>
    <scope>NUCLEOTIDE SEQUENCE</scope>
    <source>
        <strain evidence="3">MCR1_NJ</strain>
        <plasmid evidence="3">pMCR1-NJ-IncX4</plasmid>
    </source>
</reference>
<keyword evidence="3" id="KW-0614">Plasmid</keyword>
<evidence type="ECO:0000256" key="1">
    <source>
        <dbReference type="ARBA" id="ARBA00023186"/>
    </source>
</evidence>
<organism evidence="3">
    <name type="scientific">Escherichia coli</name>
    <dbReference type="NCBI Taxonomy" id="562"/>
    <lineage>
        <taxon>Bacteria</taxon>
        <taxon>Pseudomonadati</taxon>
        <taxon>Pseudomonadota</taxon>
        <taxon>Gammaproteobacteria</taxon>
        <taxon>Enterobacterales</taxon>
        <taxon>Enterobacteriaceae</taxon>
        <taxon>Escherichia</taxon>
    </lineage>
</organism>
<dbReference type="Pfam" id="PF00226">
    <property type="entry name" value="DnaJ"/>
    <property type="match status" value="1"/>
</dbReference>
<dbReference type="SUPFAM" id="SSF46565">
    <property type="entry name" value="Chaperone J-domain"/>
    <property type="match status" value="1"/>
</dbReference>
<evidence type="ECO:0000259" key="2">
    <source>
        <dbReference type="PROSITE" id="PS50076"/>
    </source>
</evidence>
<feature type="domain" description="J" evidence="2">
    <location>
        <begin position="94"/>
        <end position="160"/>
    </location>
</feature>
<proteinExistence type="predicted"/>
<sequence>MQGEGMACAPWYVRQRLRRASGRCGSCAALVFSFAPSIRLRGLKNVITITYRVKKREKTCKYDLKVVLLFHRKGNGPSHNSPAGQEIKKMNIQEALNVFGLSGELTEKDIKAAYRKAALKYHPDRNPLGAELMKAVNAAFDVLMANIDKINQFQSTDEHARYNYGDDLEKVLNVLSGLSGLVFEVIGNWVWISGETITHKETLKEIGCKWAAKKKQWFYRPDEHKSYWNREEHTIEEIRAKYGTTGQRRATGWQRVETRA</sequence>
<dbReference type="InterPro" id="IPR001623">
    <property type="entry name" value="DnaJ_domain"/>
</dbReference>
<dbReference type="PANTHER" id="PTHR24074">
    <property type="entry name" value="CO-CHAPERONE PROTEIN DJLA"/>
    <property type="match status" value="1"/>
</dbReference>
<geneLocation type="plasmid" evidence="3">
    <name>pMCR1-NJ-IncX4</name>
</geneLocation>
<dbReference type="EMBL" id="KX447768">
    <property type="protein sequence ID" value="ANY26743.1"/>
    <property type="molecule type" value="Genomic_DNA"/>
</dbReference>
<dbReference type="SMART" id="SM00271">
    <property type="entry name" value="DnaJ"/>
    <property type="match status" value="1"/>
</dbReference>
<evidence type="ECO:0000313" key="3">
    <source>
        <dbReference type="EMBL" id="ANY26743.1"/>
    </source>
</evidence>
<dbReference type="PROSITE" id="PS50076">
    <property type="entry name" value="DNAJ_2"/>
    <property type="match status" value="1"/>
</dbReference>
<dbReference type="AlphaFoldDB" id="A0A1B2AHZ3"/>
<keyword evidence="1" id="KW-0143">Chaperone</keyword>
<dbReference type="Gene3D" id="1.10.287.110">
    <property type="entry name" value="DnaJ domain"/>
    <property type="match status" value="1"/>
</dbReference>
<accession>A0A1B2AHZ3</accession>
<dbReference type="InterPro" id="IPR036869">
    <property type="entry name" value="J_dom_sf"/>
</dbReference>